<proteinExistence type="predicted"/>
<evidence type="ECO:0000256" key="2">
    <source>
        <dbReference type="ARBA" id="ARBA00023315"/>
    </source>
</evidence>
<name>A0A1T4MK85_9BACT</name>
<dbReference type="STRING" id="413434.SAMN04488132_103422"/>
<feature type="domain" description="N-acetyltransferase" evidence="3">
    <location>
        <begin position="6"/>
        <end position="149"/>
    </location>
</feature>
<sequence length="149" mass="16695">MSQPDFSVRAFLPKDAEALAVLTTELGYPTTTAQMTARMETISACADHWTFVAVREGTIAGYIGMSKQFFWEQDGHFIRIQALVVKKEFRRHGVGKLLIETAEQLAGFNDAKMLLLNCGNREERQAAHLFYPEMGFEAKSTGYVKGVKI</sequence>
<dbReference type="GO" id="GO:0005840">
    <property type="term" value="C:ribosome"/>
    <property type="evidence" value="ECO:0007669"/>
    <property type="project" value="UniProtKB-KW"/>
</dbReference>
<dbReference type="Pfam" id="PF00583">
    <property type="entry name" value="Acetyltransf_1"/>
    <property type="match status" value="1"/>
</dbReference>
<dbReference type="InterPro" id="IPR016181">
    <property type="entry name" value="Acyl_CoA_acyltransferase"/>
</dbReference>
<dbReference type="Proteomes" id="UP000190888">
    <property type="component" value="Unassembled WGS sequence"/>
</dbReference>
<keyword evidence="4" id="KW-0689">Ribosomal protein</keyword>
<evidence type="ECO:0000256" key="1">
    <source>
        <dbReference type="ARBA" id="ARBA00022679"/>
    </source>
</evidence>
<evidence type="ECO:0000313" key="5">
    <source>
        <dbReference type="Proteomes" id="UP000190888"/>
    </source>
</evidence>
<dbReference type="AlphaFoldDB" id="A0A1T4MK85"/>
<dbReference type="InterPro" id="IPR000182">
    <property type="entry name" value="GNAT_dom"/>
</dbReference>
<dbReference type="SUPFAM" id="SSF55729">
    <property type="entry name" value="Acyl-CoA N-acyltransferases (Nat)"/>
    <property type="match status" value="1"/>
</dbReference>
<dbReference type="PROSITE" id="PS51186">
    <property type="entry name" value="GNAT"/>
    <property type="match status" value="1"/>
</dbReference>
<dbReference type="PANTHER" id="PTHR43877">
    <property type="entry name" value="AMINOALKYLPHOSPHONATE N-ACETYLTRANSFERASE-RELATED-RELATED"/>
    <property type="match status" value="1"/>
</dbReference>
<dbReference type="Gene3D" id="3.40.630.30">
    <property type="match status" value="1"/>
</dbReference>
<dbReference type="CDD" id="cd04301">
    <property type="entry name" value="NAT_SF"/>
    <property type="match status" value="1"/>
</dbReference>
<keyword evidence="5" id="KW-1185">Reference proteome</keyword>
<reference evidence="4 5" key="1">
    <citation type="submission" date="2017-02" db="EMBL/GenBank/DDBJ databases">
        <authorList>
            <person name="Peterson S.W."/>
        </authorList>
    </citation>
    <scope>NUCLEOTIDE SEQUENCE [LARGE SCALE GENOMIC DNA]</scope>
    <source>
        <strain evidence="4 5">DSM 22335</strain>
    </source>
</reference>
<keyword evidence="1" id="KW-0808">Transferase</keyword>
<protein>
    <submittedName>
        <fullName evidence="4">Ribosomal protein S18 acetylase RimI</fullName>
    </submittedName>
</protein>
<dbReference type="GO" id="GO:0016747">
    <property type="term" value="F:acyltransferase activity, transferring groups other than amino-acyl groups"/>
    <property type="evidence" value="ECO:0007669"/>
    <property type="project" value="InterPro"/>
</dbReference>
<organism evidence="4 5">
    <name type="scientific">Sediminibacterium ginsengisoli</name>
    <dbReference type="NCBI Taxonomy" id="413434"/>
    <lineage>
        <taxon>Bacteria</taxon>
        <taxon>Pseudomonadati</taxon>
        <taxon>Bacteroidota</taxon>
        <taxon>Chitinophagia</taxon>
        <taxon>Chitinophagales</taxon>
        <taxon>Chitinophagaceae</taxon>
        <taxon>Sediminibacterium</taxon>
    </lineage>
</organism>
<keyword evidence="2" id="KW-0012">Acyltransferase</keyword>
<accession>A0A1T4MK85</accession>
<dbReference type="OrthoDB" id="9792929at2"/>
<dbReference type="EMBL" id="FUWH01000003">
    <property type="protein sequence ID" value="SJZ67439.1"/>
    <property type="molecule type" value="Genomic_DNA"/>
</dbReference>
<gene>
    <name evidence="4" type="ORF">SAMN04488132_103422</name>
</gene>
<dbReference type="InterPro" id="IPR050832">
    <property type="entry name" value="Bact_Acetyltransf"/>
</dbReference>
<evidence type="ECO:0000313" key="4">
    <source>
        <dbReference type="EMBL" id="SJZ67439.1"/>
    </source>
</evidence>
<keyword evidence="4" id="KW-0687">Ribonucleoprotein</keyword>
<evidence type="ECO:0000259" key="3">
    <source>
        <dbReference type="PROSITE" id="PS51186"/>
    </source>
</evidence>
<dbReference type="RefSeq" id="WP_078830887.1">
    <property type="nucleotide sequence ID" value="NZ_FUWH01000003.1"/>
</dbReference>